<comment type="caution">
    <text evidence="10">The sequence shown here is derived from an EMBL/GenBank/DDBJ whole genome shotgun (WGS) entry which is preliminary data.</text>
</comment>
<keyword evidence="5 7" id="KW-0975">Bacterial flagellum</keyword>
<protein>
    <recommendedName>
        <fullName evidence="7">Flagellar L-ring protein</fullName>
    </recommendedName>
    <alternativeName>
        <fullName evidence="7">Basal body L-ring protein</fullName>
    </alternativeName>
</protein>
<evidence type="ECO:0000256" key="3">
    <source>
        <dbReference type="ARBA" id="ARBA00022729"/>
    </source>
</evidence>
<keyword evidence="6 7" id="KW-0998">Cell outer membrane</keyword>
<comment type="subunit">
    <text evidence="7">The basal body constitutes a major portion of the flagellar organelle and consists of four rings (L,P,S, and M) mounted on a central rod.</text>
</comment>
<reference evidence="11" key="1">
    <citation type="journal article" date="2019" name="Int. J. Syst. Evol. Microbiol.">
        <title>The Global Catalogue of Microorganisms (GCM) 10K type strain sequencing project: providing services to taxonomists for standard genome sequencing and annotation.</title>
        <authorList>
            <consortium name="The Broad Institute Genomics Platform"/>
            <consortium name="The Broad Institute Genome Sequencing Center for Infectious Disease"/>
            <person name="Wu L."/>
            <person name="Ma J."/>
        </authorList>
    </citation>
    <scope>NUCLEOTIDE SEQUENCE [LARGE SCALE GENOMIC DNA]</scope>
    <source>
        <strain evidence="11">CCUG 43117</strain>
    </source>
</reference>
<keyword evidence="10" id="KW-0282">Flagellum</keyword>
<evidence type="ECO:0000256" key="7">
    <source>
        <dbReference type="HAMAP-Rule" id="MF_00415"/>
    </source>
</evidence>
<sequence length="234" mass="24929">MKALILAACAVTLAGCGTDMAELNREPVMSRVGSGLAVQRDAIPLGTPPGRGVDVAFNSIYTRQSEDLFRDTRAMKTGDVVTVKISINDKAKLDNKSDRSRNSAAKYGLGFLANFNGASGDASASANASSDTSSRGRGLTDRSEEVEMSVAAVVTEILPNGNLVINGSQEVRVNYDMRVLNVTGIVRPRDITGNNVVSYEKIAEARISYGGRGRGMEVQQPAWGQQLVDKVTPF</sequence>
<name>A0ABW0PAT6_9HYPH</name>
<dbReference type="Pfam" id="PF02107">
    <property type="entry name" value="FlgH"/>
    <property type="match status" value="1"/>
</dbReference>
<dbReference type="EMBL" id="JBHSLU010000127">
    <property type="protein sequence ID" value="MFC5508922.1"/>
    <property type="molecule type" value="Genomic_DNA"/>
</dbReference>
<keyword evidence="3 7" id="KW-0732">Signal</keyword>
<organism evidence="10 11">
    <name type="scientific">Bosea massiliensis</name>
    <dbReference type="NCBI Taxonomy" id="151419"/>
    <lineage>
        <taxon>Bacteria</taxon>
        <taxon>Pseudomonadati</taxon>
        <taxon>Pseudomonadota</taxon>
        <taxon>Alphaproteobacteria</taxon>
        <taxon>Hyphomicrobiales</taxon>
        <taxon>Boseaceae</taxon>
        <taxon>Bosea</taxon>
    </lineage>
</organism>
<comment type="function">
    <text evidence="1 7">Assembles around the rod to form the L-ring and probably protects the motor/basal body from shearing forces during rotation.</text>
</comment>
<keyword evidence="11" id="KW-1185">Reference proteome</keyword>
<keyword evidence="10" id="KW-0969">Cilium</keyword>
<keyword evidence="7" id="KW-0449">Lipoprotein</keyword>
<keyword evidence="4 7" id="KW-0472">Membrane</keyword>
<evidence type="ECO:0000256" key="5">
    <source>
        <dbReference type="ARBA" id="ARBA00023143"/>
    </source>
</evidence>
<feature type="compositionally biased region" description="Low complexity" evidence="8">
    <location>
        <begin position="122"/>
        <end position="133"/>
    </location>
</feature>
<feature type="signal peptide" evidence="9">
    <location>
        <begin position="1"/>
        <end position="21"/>
    </location>
</feature>
<dbReference type="PANTHER" id="PTHR34933:SF1">
    <property type="entry name" value="FLAGELLAR L-RING PROTEIN"/>
    <property type="match status" value="1"/>
</dbReference>
<comment type="similarity">
    <text evidence="2 7">Belongs to the FlgH family.</text>
</comment>
<accession>A0ABW0PAT6</accession>
<evidence type="ECO:0000256" key="2">
    <source>
        <dbReference type="ARBA" id="ARBA00006929"/>
    </source>
</evidence>
<gene>
    <name evidence="7 10" type="primary">flgH</name>
    <name evidence="10" type="ORF">ACFPN9_27195</name>
</gene>
<evidence type="ECO:0000256" key="8">
    <source>
        <dbReference type="SAM" id="MobiDB-lite"/>
    </source>
</evidence>
<evidence type="ECO:0000256" key="6">
    <source>
        <dbReference type="ARBA" id="ARBA00023237"/>
    </source>
</evidence>
<dbReference type="RefSeq" id="WP_066723967.1">
    <property type="nucleotide sequence ID" value="NZ_JBHSLU010000127.1"/>
</dbReference>
<evidence type="ECO:0000313" key="10">
    <source>
        <dbReference type="EMBL" id="MFC5508922.1"/>
    </source>
</evidence>
<dbReference type="Proteomes" id="UP001596060">
    <property type="component" value="Unassembled WGS sequence"/>
</dbReference>
<proteinExistence type="inferred from homology"/>
<evidence type="ECO:0000256" key="4">
    <source>
        <dbReference type="ARBA" id="ARBA00023136"/>
    </source>
</evidence>
<dbReference type="PRINTS" id="PR01008">
    <property type="entry name" value="FLGLRINGFLGH"/>
</dbReference>
<dbReference type="HAMAP" id="MF_00415">
    <property type="entry name" value="FlgH"/>
    <property type="match status" value="1"/>
</dbReference>
<feature type="chain" id="PRO_5045338434" description="Flagellar L-ring protein" evidence="9">
    <location>
        <begin position="22"/>
        <end position="234"/>
    </location>
</feature>
<dbReference type="PANTHER" id="PTHR34933">
    <property type="entry name" value="FLAGELLAR L-RING PROTEIN"/>
    <property type="match status" value="1"/>
</dbReference>
<keyword evidence="10" id="KW-0966">Cell projection</keyword>
<comment type="subcellular location">
    <subcellularLocation>
        <location evidence="7">Cell outer membrane</location>
        <topology evidence="7">Lipid-anchor</topology>
    </subcellularLocation>
    <subcellularLocation>
        <location evidence="7">Bacterial flagellum basal body</location>
    </subcellularLocation>
</comment>
<dbReference type="PROSITE" id="PS51257">
    <property type="entry name" value="PROKAR_LIPOPROTEIN"/>
    <property type="match status" value="1"/>
</dbReference>
<evidence type="ECO:0000256" key="9">
    <source>
        <dbReference type="SAM" id="SignalP"/>
    </source>
</evidence>
<dbReference type="NCBIfam" id="NF001305">
    <property type="entry name" value="PRK00249.1-5"/>
    <property type="match status" value="1"/>
</dbReference>
<evidence type="ECO:0000313" key="11">
    <source>
        <dbReference type="Proteomes" id="UP001596060"/>
    </source>
</evidence>
<evidence type="ECO:0000256" key="1">
    <source>
        <dbReference type="ARBA" id="ARBA00002591"/>
    </source>
</evidence>
<dbReference type="InterPro" id="IPR000527">
    <property type="entry name" value="Flag_Lring"/>
</dbReference>
<feature type="region of interest" description="Disordered" evidence="8">
    <location>
        <begin position="122"/>
        <end position="143"/>
    </location>
</feature>